<evidence type="ECO:0000256" key="3">
    <source>
        <dbReference type="ARBA" id="ARBA00019085"/>
    </source>
</evidence>
<dbReference type="GO" id="GO:0005656">
    <property type="term" value="C:nuclear pre-replicative complex"/>
    <property type="evidence" value="ECO:0007669"/>
    <property type="project" value="TreeGrafter"/>
</dbReference>
<dbReference type="InterPro" id="IPR020795">
    <property type="entry name" value="ORC3"/>
</dbReference>
<feature type="compositionally biased region" description="Basic residues" evidence="10">
    <location>
        <begin position="14"/>
        <end position="37"/>
    </location>
</feature>
<evidence type="ECO:0000259" key="11">
    <source>
        <dbReference type="Pfam" id="PF07034"/>
    </source>
</evidence>
<comment type="function">
    <text evidence="9">Component of the origin recognition complex (ORC) that binds origins of replication. DNA-binding is ATP-dependent. The specific DNA sequences that define origins of replication have not been identified yet. ORC is required to assemble the pre-replication complex necessary to initiate DNA replication. Binds histone H3 and H4 trimethylation marks H3K9me3, H3K27me3 and H4K20me3.</text>
</comment>
<keyword evidence="7" id="KW-0539">Nucleus</keyword>
<feature type="domain" description="Origin recognition complex subunit 3 winged helix C-terminal" evidence="12">
    <location>
        <begin position="582"/>
        <end position="691"/>
    </location>
</feature>
<evidence type="ECO:0000259" key="13">
    <source>
        <dbReference type="Pfam" id="PF19675"/>
    </source>
</evidence>
<name>A0A8S1C8M0_9INSE</name>
<evidence type="ECO:0000256" key="8">
    <source>
        <dbReference type="ARBA" id="ARBA00026084"/>
    </source>
</evidence>
<dbReference type="GO" id="GO:0031261">
    <property type="term" value="C:DNA replication preinitiation complex"/>
    <property type="evidence" value="ECO:0007669"/>
    <property type="project" value="TreeGrafter"/>
</dbReference>
<evidence type="ECO:0000256" key="6">
    <source>
        <dbReference type="ARBA" id="ARBA00023125"/>
    </source>
</evidence>
<organism evidence="14 15">
    <name type="scientific">Cloeon dipterum</name>
    <dbReference type="NCBI Taxonomy" id="197152"/>
    <lineage>
        <taxon>Eukaryota</taxon>
        <taxon>Metazoa</taxon>
        <taxon>Ecdysozoa</taxon>
        <taxon>Arthropoda</taxon>
        <taxon>Hexapoda</taxon>
        <taxon>Insecta</taxon>
        <taxon>Pterygota</taxon>
        <taxon>Palaeoptera</taxon>
        <taxon>Ephemeroptera</taxon>
        <taxon>Pisciforma</taxon>
        <taxon>Baetidae</taxon>
        <taxon>Cloeon</taxon>
    </lineage>
</organism>
<dbReference type="GO" id="GO:0006270">
    <property type="term" value="P:DNA replication initiation"/>
    <property type="evidence" value="ECO:0007669"/>
    <property type="project" value="TreeGrafter"/>
</dbReference>
<comment type="caution">
    <text evidence="14">The sequence shown here is derived from an EMBL/GenBank/DDBJ whole genome shotgun (WGS) entry which is preliminary data.</text>
</comment>
<dbReference type="Pfam" id="PF07034">
    <property type="entry name" value="ORC3_N"/>
    <property type="match status" value="1"/>
</dbReference>
<evidence type="ECO:0000259" key="12">
    <source>
        <dbReference type="Pfam" id="PF18137"/>
    </source>
</evidence>
<comment type="subunit">
    <text evidence="8">Component of ORC, a complex composed of at least 6 subunits: ORC1, ORC2, ORC3, ORC4, ORC5 and ORC6. ORC is regulated in a cell-cycle dependent manner. It is sequentially assembled at the exit from anaphase of mitosis and disassembled as cells enter S phase.</text>
</comment>
<comment type="subcellular location">
    <subcellularLocation>
        <location evidence="1">Nucleus</location>
    </subcellularLocation>
</comment>
<dbReference type="GO" id="GO:0003688">
    <property type="term" value="F:DNA replication origin binding"/>
    <property type="evidence" value="ECO:0007669"/>
    <property type="project" value="TreeGrafter"/>
</dbReference>
<dbReference type="InterPro" id="IPR045667">
    <property type="entry name" value="ORC3_N"/>
</dbReference>
<evidence type="ECO:0000256" key="10">
    <source>
        <dbReference type="SAM" id="MobiDB-lite"/>
    </source>
</evidence>
<evidence type="ECO:0000256" key="1">
    <source>
        <dbReference type="ARBA" id="ARBA00004123"/>
    </source>
</evidence>
<evidence type="ECO:0000256" key="5">
    <source>
        <dbReference type="ARBA" id="ARBA00022705"/>
    </source>
</evidence>
<dbReference type="Proteomes" id="UP000494165">
    <property type="component" value="Unassembled WGS sequence"/>
</dbReference>
<gene>
    <name evidence="14" type="ORF">CLODIP_2_CD14518</name>
</gene>
<proteinExistence type="inferred from homology"/>
<dbReference type="CDD" id="cd20704">
    <property type="entry name" value="Orc3"/>
    <property type="match status" value="2"/>
</dbReference>
<dbReference type="Pfam" id="PF19675">
    <property type="entry name" value="ORC3_ins"/>
    <property type="match status" value="1"/>
</dbReference>
<comment type="similarity">
    <text evidence="2">Belongs to the ORC3 family.</text>
</comment>
<keyword evidence="15" id="KW-1185">Reference proteome</keyword>
<evidence type="ECO:0000256" key="9">
    <source>
        <dbReference type="ARBA" id="ARBA00045241"/>
    </source>
</evidence>
<feature type="domain" description="Origin recognition complex subunit 3 N-terminal" evidence="11">
    <location>
        <begin position="1"/>
        <end position="325"/>
    </location>
</feature>
<accession>A0A8S1C8M0</accession>
<dbReference type="EMBL" id="CADEPI010000015">
    <property type="protein sequence ID" value="CAB3364334.1"/>
    <property type="molecule type" value="Genomic_DNA"/>
</dbReference>
<evidence type="ECO:0000256" key="4">
    <source>
        <dbReference type="ARBA" id="ARBA00022553"/>
    </source>
</evidence>
<protein>
    <recommendedName>
        <fullName evidence="3">Origin recognition complex subunit 3</fullName>
    </recommendedName>
</protein>
<evidence type="ECO:0000313" key="14">
    <source>
        <dbReference type="EMBL" id="CAB3364334.1"/>
    </source>
</evidence>
<feature type="region of interest" description="Disordered" evidence="10">
    <location>
        <begin position="1"/>
        <end position="41"/>
    </location>
</feature>
<evidence type="ECO:0000256" key="7">
    <source>
        <dbReference type="ARBA" id="ARBA00023242"/>
    </source>
</evidence>
<dbReference type="PANTHER" id="PTHR12748">
    <property type="entry name" value="ORIGIN RECOGNITION COMPLEX SUBUNIT 3"/>
    <property type="match status" value="1"/>
</dbReference>
<dbReference type="GO" id="GO:0005664">
    <property type="term" value="C:nuclear origin of replication recognition complex"/>
    <property type="evidence" value="ECO:0007669"/>
    <property type="project" value="InterPro"/>
</dbReference>
<dbReference type="AlphaFoldDB" id="A0A8S1C8M0"/>
<dbReference type="InterPro" id="IPR045663">
    <property type="entry name" value="ORC3_ins"/>
</dbReference>
<feature type="domain" description="Origin recognition complex subunit 3 insertion" evidence="13">
    <location>
        <begin position="348"/>
        <end position="570"/>
    </location>
</feature>
<sequence>METSSMSKGVFVYRGKRSKGGRKSRSPNKSSPRKIRKTREEEGLGYSQETWYPAYKCVLMSLEDQVQNLYTDMFAQLLENVSVFLGRTSSTAINEIPTAVVLTGINLPDHAVIFEAVEKKLIDDISPHVVLLSSRTCSTARHLFGQILNKCQFGDSEMEIESAEDSDDIETPQLRKRATKCTFSEISLWYKNQGSDKPVIVVLTDFEAFTPSVVEDFIYLASEYKSEVPVALVFGVATTETTVHCALPHRIMSRLAMETFATKNSKDVLSHLINEVILSSKCLFRIGGTVFKMLTDIFLFYDFSIQSFLQKFKFCMLNHFAKRGVFAVYCKDDLTVDFMTSKDVAKSIVPKLKSFRLFVEQHRGQEKLDLLTNDDHIKETVIRLENELLDHFDYFLVGLKCLHEMTASLPQHPLGRQVSDLYFEAVSKKIWEMPEYLKCASLWKHLSGTELEEQLDRILLILEGASNELAGLNEWIADITIVNAKLKRIFTGQRSASCSPKKQNKAAELSGLSRTQLQQQLKELSKSSPVQNKFELVRNEALELVDKMFRSLLRPPREMPLHELMLFDDLELAKKELMGNSRLALNKALFNPHHYLKCKCCEQKYEEGISTSFPDVCISYHLHLEFMKHINLYDWLQSFNLIVERNAEEEEDSPVSTETQARFTQSIADMQFLGFIKPTSRKADHVLRLTWGNNCA</sequence>
<dbReference type="Pfam" id="PF18137">
    <property type="entry name" value="WHD_ORC"/>
    <property type="match status" value="1"/>
</dbReference>
<dbReference type="OrthoDB" id="10265211at2759"/>
<evidence type="ECO:0000313" key="15">
    <source>
        <dbReference type="Proteomes" id="UP000494165"/>
    </source>
</evidence>
<keyword evidence="5" id="KW-0235">DNA replication</keyword>
<dbReference type="PANTHER" id="PTHR12748:SF0">
    <property type="entry name" value="ORIGIN RECOGNITION COMPLEX SUBUNIT 3"/>
    <property type="match status" value="1"/>
</dbReference>
<keyword evidence="4" id="KW-0597">Phosphoprotein</keyword>
<reference evidence="14 15" key="1">
    <citation type="submission" date="2020-04" db="EMBL/GenBank/DDBJ databases">
        <authorList>
            <person name="Alioto T."/>
            <person name="Alioto T."/>
            <person name="Gomez Garrido J."/>
        </authorList>
    </citation>
    <scope>NUCLEOTIDE SEQUENCE [LARGE SCALE GENOMIC DNA]</scope>
</reference>
<keyword evidence="6" id="KW-0238">DNA-binding</keyword>
<evidence type="ECO:0000256" key="2">
    <source>
        <dbReference type="ARBA" id="ARBA00010977"/>
    </source>
</evidence>
<dbReference type="InterPro" id="IPR040855">
    <property type="entry name" value="ORC_WH_C"/>
</dbReference>